<evidence type="ECO:0000256" key="2">
    <source>
        <dbReference type="ARBA" id="ARBA00022803"/>
    </source>
</evidence>
<dbReference type="AlphaFoldDB" id="K2GE53"/>
<proteinExistence type="predicted"/>
<dbReference type="SUPFAM" id="SSF48452">
    <property type="entry name" value="TPR-like"/>
    <property type="match status" value="1"/>
</dbReference>
<dbReference type="InterPro" id="IPR051685">
    <property type="entry name" value="Ycf3/AcsC/BcsC/TPR_MFPF"/>
</dbReference>
<protein>
    <submittedName>
        <fullName evidence="5">Uncharacterized protein</fullName>
    </submittedName>
</protein>
<reference evidence="5" key="1">
    <citation type="journal article" date="2012" name="Science">
        <title>Fermentation, hydrogen, and sulfur metabolism in multiple uncultivated bacterial phyla.</title>
        <authorList>
            <person name="Wrighton K.C."/>
            <person name="Thomas B.C."/>
            <person name="Sharon I."/>
            <person name="Miller C.S."/>
            <person name="Castelle C.J."/>
            <person name="VerBerkmoes N.C."/>
            <person name="Wilkins M.J."/>
            <person name="Hettich R.L."/>
            <person name="Lipton M.S."/>
            <person name="Williams K.H."/>
            <person name="Long P.E."/>
            <person name="Banfield J.F."/>
        </authorList>
    </citation>
    <scope>NUCLEOTIDE SEQUENCE [LARGE SCALE GENOMIC DNA]</scope>
</reference>
<keyword evidence="4" id="KW-0732">Signal</keyword>
<feature type="repeat" description="TPR" evidence="3">
    <location>
        <begin position="194"/>
        <end position="227"/>
    </location>
</feature>
<name>K2GE53_9BACT</name>
<comment type="caution">
    <text evidence="5">The sequence shown here is derived from an EMBL/GenBank/DDBJ whole genome shotgun (WGS) entry which is preliminary data.</text>
</comment>
<dbReference type="EMBL" id="AMFJ01000323">
    <property type="protein sequence ID" value="EKE28524.1"/>
    <property type="molecule type" value="Genomic_DNA"/>
</dbReference>
<sequence length="403" mass="48094">MNNKLKYLIILILVASLAFAFSNVSSKGAINPNSVNNKKLLARMAELESSIQGNIDAWKLEGLHLEYAEMINISPIKSKITGWSIPDALFQKQQSIENKIKTINDSIKLSKLYAEKSKNEYDISAIMYFRFKDNVRPYQYYLAKSFVSANESIRLKDNWLAHRYKWMIYRDLFSPIDFSIKEFKMAIKLDPKDDMAYYKLGVAYNYDEQYDLAMEAYLKWVKINKYNDLMVNNLWLLYFQKWETDKWYKIFKSMTKTCSQYCYIAYWNLANHQYVDNLLQEALSNVEKALVHAKQRKVVYREGYELKWLLLIKFERYAEAAEAFKMSLNSPDDPEHYDNEFNQNEDEYNSYYLMCMSYYDSREFQKSLSCTDDALKKYPWDDDFMGLKASLEQTIKSWWKWTR</sequence>
<keyword evidence="2 3" id="KW-0802">TPR repeat</keyword>
<organism evidence="5">
    <name type="scientific">uncultured bacterium</name>
    <name type="common">gcode 4</name>
    <dbReference type="NCBI Taxonomy" id="1234023"/>
    <lineage>
        <taxon>Bacteria</taxon>
        <taxon>environmental samples</taxon>
    </lineage>
</organism>
<dbReference type="PANTHER" id="PTHR44943">
    <property type="entry name" value="CELLULOSE SYNTHASE OPERON PROTEIN C"/>
    <property type="match status" value="1"/>
</dbReference>
<evidence type="ECO:0000256" key="3">
    <source>
        <dbReference type="PROSITE-ProRule" id="PRU00339"/>
    </source>
</evidence>
<keyword evidence="1" id="KW-0677">Repeat</keyword>
<gene>
    <name evidence="5" type="ORF">ACD_3C00049G0006</name>
</gene>
<evidence type="ECO:0000256" key="1">
    <source>
        <dbReference type="ARBA" id="ARBA00022737"/>
    </source>
</evidence>
<feature type="signal peptide" evidence="4">
    <location>
        <begin position="1"/>
        <end position="20"/>
    </location>
</feature>
<dbReference type="PANTHER" id="PTHR44943:SF8">
    <property type="entry name" value="TPR REPEAT-CONTAINING PROTEIN MJ0263"/>
    <property type="match status" value="1"/>
</dbReference>
<evidence type="ECO:0000313" key="5">
    <source>
        <dbReference type="EMBL" id="EKE28524.1"/>
    </source>
</evidence>
<dbReference type="Gene3D" id="1.25.40.10">
    <property type="entry name" value="Tetratricopeptide repeat domain"/>
    <property type="match status" value="2"/>
</dbReference>
<dbReference type="PROSITE" id="PS50005">
    <property type="entry name" value="TPR"/>
    <property type="match status" value="1"/>
</dbReference>
<dbReference type="InterPro" id="IPR011990">
    <property type="entry name" value="TPR-like_helical_dom_sf"/>
</dbReference>
<dbReference type="InterPro" id="IPR019734">
    <property type="entry name" value="TPR_rpt"/>
</dbReference>
<accession>K2GE53</accession>
<feature type="chain" id="PRO_5017407762" evidence="4">
    <location>
        <begin position="21"/>
        <end position="403"/>
    </location>
</feature>
<evidence type="ECO:0000256" key="4">
    <source>
        <dbReference type="SAM" id="SignalP"/>
    </source>
</evidence>